<name>A0AAU7MXS1_9FLAO</name>
<dbReference type="Pfam" id="PF10067">
    <property type="entry name" value="DUF2306"/>
    <property type="match status" value="1"/>
</dbReference>
<feature type="transmembrane region" description="Helical" evidence="1">
    <location>
        <begin position="9"/>
        <end position="30"/>
    </location>
</feature>
<feature type="transmembrane region" description="Helical" evidence="1">
    <location>
        <begin position="50"/>
        <end position="70"/>
    </location>
</feature>
<reference evidence="2" key="1">
    <citation type="submission" date="2024-05" db="EMBL/GenBank/DDBJ databases">
        <title>Draft Genome Sequences of Flagellimonas sp. MMG031 and Marinobacter sp. MMG032 Isolated from the dinoflagellate Symbiodinium pilosum.</title>
        <authorList>
            <person name="Shikuma N.J."/>
            <person name="Farrell M.V."/>
        </authorList>
    </citation>
    <scope>NUCLEOTIDE SEQUENCE</scope>
    <source>
        <strain evidence="2">MMG031</strain>
    </source>
</reference>
<evidence type="ECO:0000256" key="1">
    <source>
        <dbReference type="SAM" id="Phobius"/>
    </source>
</evidence>
<accession>A0AAU7MXS1</accession>
<organism evidence="2">
    <name type="scientific">Flagellimonas sp. MMG031</name>
    <dbReference type="NCBI Taxonomy" id="3158549"/>
    <lineage>
        <taxon>Bacteria</taxon>
        <taxon>Pseudomonadati</taxon>
        <taxon>Bacteroidota</taxon>
        <taxon>Flavobacteriia</taxon>
        <taxon>Flavobacteriales</taxon>
        <taxon>Flavobacteriaceae</taxon>
        <taxon>Flagellimonas</taxon>
    </lineage>
</organism>
<dbReference type="KEGG" id="fld:ABNE31_16450"/>
<feature type="transmembrane region" description="Helical" evidence="1">
    <location>
        <begin position="114"/>
        <end position="138"/>
    </location>
</feature>
<evidence type="ECO:0000313" key="2">
    <source>
        <dbReference type="EMBL" id="XBQ23184.1"/>
    </source>
</evidence>
<dbReference type="RefSeq" id="WP_293287124.1">
    <property type="nucleotide sequence ID" value="NZ_CP157804.1"/>
</dbReference>
<feature type="transmembrane region" description="Helical" evidence="1">
    <location>
        <begin position="150"/>
        <end position="173"/>
    </location>
</feature>
<protein>
    <submittedName>
        <fullName evidence="2">DUF2306 domain-containing protein</fullName>
    </submittedName>
</protein>
<keyword evidence="1" id="KW-1133">Transmembrane helix</keyword>
<feature type="transmembrane region" description="Helical" evidence="1">
    <location>
        <begin position="91"/>
        <end position="108"/>
    </location>
</feature>
<dbReference type="InterPro" id="IPR018750">
    <property type="entry name" value="DUF2306_membrane"/>
</dbReference>
<keyword evidence="1" id="KW-0472">Membrane</keyword>
<dbReference type="AlphaFoldDB" id="A0AAU7MXS1"/>
<feature type="transmembrane region" description="Helical" evidence="1">
    <location>
        <begin position="179"/>
        <end position="200"/>
    </location>
</feature>
<dbReference type="EMBL" id="CP157804">
    <property type="protein sequence ID" value="XBQ23184.1"/>
    <property type="molecule type" value="Genomic_DNA"/>
</dbReference>
<keyword evidence="1" id="KW-0812">Transmembrane</keyword>
<gene>
    <name evidence="2" type="ORF">ABNE31_16450</name>
</gene>
<sequence length="208" mass="23424">MAQTTRNKVAWIVFIFLAIGIGLYPLVYIFASDDFGLLLNKSDAIRASSVWKVAFYGHISFGGIALLVGWSQFIKTLRSKRLQLHRNLGKIYVITAILSGLCGLYLGFYATGGWVSSIGFCSLALIWLFTTTRAYIAIKNKDLALHQGMMIYSYAACFAAVTLRIWLPILIVIFGEFLVAYKIVSWLCWVPNMIFAFLWVRRKGLNLA</sequence>
<proteinExistence type="predicted"/>